<dbReference type="InterPro" id="IPR002397">
    <property type="entry name" value="Cyt_P450_B"/>
</dbReference>
<comment type="caution">
    <text evidence="3">The sequence shown here is derived from an EMBL/GenBank/DDBJ whole genome shotgun (WGS) entry which is preliminary data.</text>
</comment>
<comment type="similarity">
    <text evidence="1 2">Belongs to the cytochrome P450 family.</text>
</comment>
<evidence type="ECO:0000313" key="4">
    <source>
        <dbReference type="Proteomes" id="UP000618986"/>
    </source>
</evidence>
<keyword evidence="2" id="KW-0560">Oxidoreductase</keyword>
<dbReference type="GeneID" id="300295052"/>
<dbReference type="PANTHER" id="PTHR46696:SF4">
    <property type="entry name" value="BIOTIN BIOSYNTHESIS CYTOCHROME P450"/>
    <property type="match status" value="1"/>
</dbReference>
<organism evidence="3 4">
    <name type="scientific">Micromonospora echinospora</name>
    <name type="common">Micromonospora purpurea</name>
    <dbReference type="NCBI Taxonomy" id="1877"/>
    <lineage>
        <taxon>Bacteria</taxon>
        <taxon>Bacillati</taxon>
        <taxon>Actinomycetota</taxon>
        <taxon>Actinomycetes</taxon>
        <taxon>Micromonosporales</taxon>
        <taxon>Micromonosporaceae</taxon>
        <taxon>Micromonospora</taxon>
    </lineage>
</organism>
<dbReference type="InterPro" id="IPR017972">
    <property type="entry name" value="Cyt_P450_CS"/>
</dbReference>
<keyword evidence="2" id="KW-0349">Heme</keyword>
<gene>
    <name evidence="3" type="ORF">FHU28_004516</name>
</gene>
<keyword evidence="2" id="KW-0408">Iron</keyword>
<dbReference type="InterPro" id="IPR001128">
    <property type="entry name" value="Cyt_P450"/>
</dbReference>
<evidence type="ECO:0000256" key="2">
    <source>
        <dbReference type="RuleBase" id="RU000461"/>
    </source>
</evidence>
<keyword evidence="2" id="KW-0503">Monooxygenase</keyword>
<reference evidence="3 4" key="1">
    <citation type="submission" date="2020-08" db="EMBL/GenBank/DDBJ databases">
        <title>Sequencing the genomes of 1000 actinobacteria strains.</title>
        <authorList>
            <person name="Klenk H.-P."/>
        </authorList>
    </citation>
    <scope>NUCLEOTIDE SEQUENCE [LARGE SCALE GENOMIC DNA]</scope>
    <source>
        <strain evidence="3 4">DSM 43036</strain>
    </source>
</reference>
<evidence type="ECO:0000256" key="1">
    <source>
        <dbReference type="ARBA" id="ARBA00010617"/>
    </source>
</evidence>
<name>A0ABR6MH21_MICEC</name>
<protein>
    <submittedName>
        <fullName evidence="3">Cytochrome P450</fullName>
    </submittedName>
</protein>
<keyword evidence="4" id="KW-1185">Reference proteome</keyword>
<dbReference type="PRINTS" id="PR00385">
    <property type="entry name" value="P450"/>
</dbReference>
<sequence length="423" mass="46686">MGVPVSLDELLGDEVRRDPYPFYARLHEAGEAARLRPTDPHALVVHGYDAVNRVLRDPVFRVLGADYLDRAGVRWRQHQVTRILQSSMLNAAERDHLRVRHLFSQALTPRRVAALEPAIGRIADDLLDRLAEAGADGRPVDFMARFALRLPSDVIGELLGVPEGDREWFPPRVRAFDAVLEIGRRSMREVRAANVAAAELTAYFTGLVAARRATPRDDFVSALLRGVEAEPGRLTADELLANLIIMYNAGFRTTANLLGNGLVLLTERPGARAELRADPSLAASYVEEILRYEPPVHFAVRYAAADTEVAGLPVPAGRTVVVLTGAANRDPRRFPDPDRFDPSRADNRHLAFSAGPHYCFGATLARAEGRLVLPRLLDRFPALTAEPGPRRALMLRGYDRLPVRLTGAHPSADQVPCQTNLIE</sequence>
<keyword evidence="2" id="KW-0479">Metal-binding</keyword>
<dbReference type="InterPro" id="IPR036396">
    <property type="entry name" value="Cyt_P450_sf"/>
</dbReference>
<dbReference type="CDD" id="cd20625">
    <property type="entry name" value="CYP164-like"/>
    <property type="match status" value="1"/>
</dbReference>
<dbReference type="RefSeq" id="WP_184686476.1">
    <property type="nucleotide sequence ID" value="NZ_JACHJC010000001.1"/>
</dbReference>
<dbReference type="Proteomes" id="UP000618986">
    <property type="component" value="Unassembled WGS sequence"/>
</dbReference>
<dbReference type="EMBL" id="JACHJC010000001">
    <property type="protein sequence ID" value="MBB5114677.1"/>
    <property type="molecule type" value="Genomic_DNA"/>
</dbReference>
<dbReference type="PRINTS" id="PR00359">
    <property type="entry name" value="BP450"/>
</dbReference>
<dbReference type="PROSITE" id="PS00086">
    <property type="entry name" value="CYTOCHROME_P450"/>
    <property type="match status" value="1"/>
</dbReference>
<proteinExistence type="inferred from homology"/>
<evidence type="ECO:0000313" key="3">
    <source>
        <dbReference type="EMBL" id="MBB5114677.1"/>
    </source>
</evidence>
<accession>A0ABR6MH21</accession>
<dbReference type="SUPFAM" id="SSF48264">
    <property type="entry name" value="Cytochrome P450"/>
    <property type="match status" value="1"/>
</dbReference>
<dbReference type="Pfam" id="PF00067">
    <property type="entry name" value="p450"/>
    <property type="match status" value="1"/>
</dbReference>
<dbReference type="Gene3D" id="1.10.630.10">
    <property type="entry name" value="Cytochrome P450"/>
    <property type="match status" value="1"/>
</dbReference>
<dbReference type="PANTHER" id="PTHR46696">
    <property type="entry name" value="P450, PUTATIVE (EUROFUNG)-RELATED"/>
    <property type="match status" value="1"/>
</dbReference>